<feature type="region of interest" description="Disordered" evidence="1">
    <location>
        <begin position="1"/>
        <end position="20"/>
    </location>
</feature>
<protein>
    <submittedName>
        <fullName evidence="2">Uncharacterized protein</fullName>
    </submittedName>
</protein>
<keyword evidence="3" id="KW-1185">Reference proteome</keyword>
<dbReference type="Proteomes" id="UP000634136">
    <property type="component" value="Unassembled WGS sequence"/>
</dbReference>
<dbReference type="AlphaFoldDB" id="A0A835CJ59"/>
<dbReference type="EMBL" id="JAAIUW010000001">
    <property type="protein sequence ID" value="KAF7844244.1"/>
    <property type="molecule type" value="Genomic_DNA"/>
</dbReference>
<accession>A0A835CJ59</accession>
<proteinExistence type="predicted"/>
<gene>
    <name evidence="2" type="ORF">G2W53_001149</name>
</gene>
<organism evidence="2 3">
    <name type="scientific">Senna tora</name>
    <dbReference type="NCBI Taxonomy" id="362788"/>
    <lineage>
        <taxon>Eukaryota</taxon>
        <taxon>Viridiplantae</taxon>
        <taxon>Streptophyta</taxon>
        <taxon>Embryophyta</taxon>
        <taxon>Tracheophyta</taxon>
        <taxon>Spermatophyta</taxon>
        <taxon>Magnoliopsida</taxon>
        <taxon>eudicotyledons</taxon>
        <taxon>Gunneridae</taxon>
        <taxon>Pentapetalae</taxon>
        <taxon>rosids</taxon>
        <taxon>fabids</taxon>
        <taxon>Fabales</taxon>
        <taxon>Fabaceae</taxon>
        <taxon>Caesalpinioideae</taxon>
        <taxon>Cassia clade</taxon>
        <taxon>Senna</taxon>
    </lineage>
</organism>
<sequence length="20" mass="1963">MGASSHRGSSLVGDRSTGSN</sequence>
<evidence type="ECO:0000313" key="3">
    <source>
        <dbReference type="Proteomes" id="UP000634136"/>
    </source>
</evidence>
<evidence type="ECO:0000313" key="2">
    <source>
        <dbReference type="EMBL" id="KAF7844244.1"/>
    </source>
</evidence>
<reference evidence="2" key="1">
    <citation type="submission" date="2020-09" db="EMBL/GenBank/DDBJ databases">
        <title>Genome-Enabled Discovery of Anthraquinone Biosynthesis in Senna tora.</title>
        <authorList>
            <person name="Kang S.-H."/>
            <person name="Pandey R.P."/>
            <person name="Lee C.-M."/>
            <person name="Sim J.-S."/>
            <person name="Jeong J.-T."/>
            <person name="Choi B.-S."/>
            <person name="Jung M."/>
            <person name="Ginzburg D."/>
            <person name="Zhao K."/>
            <person name="Won S.Y."/>
            <person name="Oh T.-J."/>
            <person name="Yu Y."/>
            <person name="Kim N.-H."/>
            <person name="Lee O.R."/>
            <person name="Lee T.-H."/>
            <person name="Bashyal P."/>
            <person name="Kim T.-S."/>
            <person name="Lee W.-H."/>
            <person name="Kawkins C."/>
            <person name="Kim C.-K."/>
            <person name="Kim J.S."/>
            <person name="Ahn B.O."/>
            <person name="Rhee S.Y."/>
            <person name="Sohng J.K."/>
        </authorList>
    </citation>
    <scope>NUCLEOTIDE SEQUENCE</scope>
    <source>
        <tissue evidence="2">Leaf</tissue>
    </source>
</reference>
<evidence type="ECO:0000256" key="1">
    <source>
        <dbReference type="SAM" id="MobiDB-lite"/>
    </source>
</evidence>
<comment type="caution">
    <text evidence="2">The sequence shown here is derived from an EMBL/GenBank/DDBJ whole genome shotgun (WGS) entry which is preliminary data.</text>
</comment>
<name>A0A835CJ59_9FABA</name>